<evidence type="ECO:0000256" key="13">
    <source>
        <dbReference type="ARBA" id="ARBA00022597"/>
    </source>
</evidence>
<keyword evidence="13" id="KW-0762">Sugar transport</keyword>
<evidence type="ECO:0000313" key="30">
    <source>
        <dbReference type="Proteomes" id="UP000679179"/>
    </source>
</evidence>
<evidence type="ECO:0000256" key="23">
    <source>
        <dbReference type="ARBA" id="ARBA00030962"/>
    </source>
</evidence>
<evidence type="ECO:0000259" key="27">
    <source>
        <dbReference type="PROSITE" id="PS51099"/>
    </source>
</evidence>
<dbReference type="Gene3D" id="3.40.930.10">
    <property type="entry name" value="Mannitol-specific EII, Chain A"/>
    <property type="match status" value="1"/>
</dbReference>
<evidence type="ECO:0000256" key="12">
    <source>
        <dbReference type="ARBA" id="ARBA00022553"/>
    </source>
</evidence>
<dbReference type="InterPro" id="IPR016152">
    <property type="entry name" value="PTrfase/Anion_transptr"/>
</dbReference>
<dbReference type="EC" id="2.7.1.197" evidence="5"/>
<dbReference type="GO" id="GO:0005886">
    <property type="term" value="C:plasma membrane"/>
    <property type="evidence" value="ECO:0007669"/>
    <property type="project" value="UniProtKB-SubCell"/>
</dbReference>
<dbReference type="InterPro" id="IPR003352">
    <property type="entry name" value="PTS_EIIC"/>
</dbReference>
<comment type="subunit">
    <text evidence="4">Homodimer.</text>
</comment>
<feature type="transmembrane region" description="Helical" evidence="25">
    <location>
        <begin position="143"/>
        <end position="165"/>
    </location>
</feature>
<dbReference type="GO" id="GO:0022872">
    <property type="term" value="F:protein-N(PI)-phosphohistidine-mannitol phosphotransferase system transmembrane transporter activity"/>
    <property type="evidence" value="ECO:0007669"/>
    <property type="project" value="InterPro"/>
</dbReference>
<evidence type="ECO:0000256" key="9">
    <source>
        <dbReference type="ARBA" id="ARBA00022448"/>
    </source>
</evidence>
<keyword evidence="19 25" id="KW-0472">Membrane</keyword>
<evidence type="ECO:0000256" key="1">
    <source>
        <dbReference type="ARBA" id="ARBA00001655"/>
    </source>
</evidence>
<evidence type="ECO:0000256" key="20">
    <source>
        <dbReference type="ARBA" id="ARBA00029908"/>
    </source>
</evidence>
<evidence type="ECO:0000256" key="11">
    <source>
        <dbReference type="ARBA" id="ARBA00022519"/>
    </source>
</evidence>
<dbReference type="Pfam" id="PF00359">
    <property type="entry name" value="PTS_EIIA_2"/>
    <property type="match status" value="1"/>
</dbReference>
<evidence type="ECO:0000313" key="29">
    <source>
        <dbReference type="EMBL" id="GIM28566.1"/>
    </source>
</evidence>
<keyword evidence="9" id="KW-0813">Transport</keyword>
<dbReference type="NCBIfam" id="NF011663">
    <property type="entry name" value="PRK15083.1"/>
    <property type="match status" value="1"/>
</dbReference>
<evidence type="ECO:0000256" key="3">
    <source>
        <dbReference type="ARBA" id="ARBA00004429"/>
    </source>
</evidence>
<feature type="transmembrane region" description="Helical" evidence="25">
    <location>
        <begin position="58"/>
        <end position="77"/>
    </location>
</feature>
<evidence type="ECO:0000259" key="28">
    <source>
        <dbReference type="PROSITE" id="PS51104"/>
    </source>
</evidence>
<dbReference type="PANTHER" id="PTHR30181:SF2">
    <property type="entry name" value="PTS SYSTEM MANNITOL-SPECIFIC EIICBA COMPONENT"/>
    <property type="match status" value="1"/>
</dbReference>
<keyword evidence="12" id="KW-0597">Phosphoprotein</keyword>
<feature type="transmembrane region" description="Helical" evidence="25">
    <location>
        <begin position="269"/>
        <end position="288"/>
    </location>
</feature>
<dbReference type="GO" id="GO:0016301">
    <property type="term" value="F:kinase activity"/>
    <property type="evidence" value="ECO:0007669"/>
    <property type="project" value="UniProtKB-KW"/>
</dbReference>
<comment type="catalytic activity">
    <reaction evidence="1">
        <text>D-mannitol(out) + N(pros)-phospho-L-histidyl-[protein] = D-mannitol 1-phosphate(in) + L-histidyl-[protein]</text>
        <dbReference type="Rhea" id="RHEA:33363"/>
        <dbReference type="Rhea" id="RHEA-COMP:9745"/>
        <dbReference type="Rhea" id="RHEA-COMP:9746"/>
        <dbReference type="ChEBI" id="CHEBI:16899"/>
        <dbReference type="ChEBI" id="CHEBI:29979"/>
        <dbReference type="ChEBI" id="CHEBI:61381"/>
        <dbReference type="ChEBI" id="CHEBI:64837"/>
        <dbReference type="EC" id="2.7.1.197"/>
    </reaction>
</comment>
<keyword evidence="10" id="KW-1003">Cell membrane</keyword>
<dbReference type="Pfam" id="PF02302">
    <property type="entry name" value="PTS_IIB"/>
    <property type="match status" value="1"/>
</dbReference>
<dbReference type="InterPro" id="IPR050893">
    <property type="entry name" value="Sugar_PTS"/>
</dbReference>
<dbReference type="Gene3D" id="3.40.50.2300">
    <property type="match status" value="1"/>
</dbReference>
<dbReference type="PROSITE" id="PS51104">
    <property type="entry name" value="PTS_EIIC_TYPE_2"/>
    <property type="match status" value="1"/>
</dbReference>
<dbReference type="GO" id="GO:0090563">
    <property type="term" value="F:protein-phosphocysteine-sugar phosphotransferase activity"/>
    <property type="evidence" value="ECO:0007669"/>
    <property type="project" value="TreeGrafter"/>
</dbReference>
<dbReference type="InterPro" id="IPR036095">
    <property type="entry name" value="PTS_EIIB-like_sf"/>
</dbReference>
<comment type="function">
    <text evidence="2">The phosphoenolpyruvate-dependent sugar phosphotransferase system (sugar PTS), a major carbohydrate active transport system, catalyzes the phosphorylation of incoming sugar substrates concomitantly with their translocation across the cell membrane. The enzyme II CmtAB PTS system is involved in D-mannitol transport.</text>
</comment>
<evidence type="ECO:0000256" key="5">
    <source>
        <dbReference type="ARBA" id="ARBA00011909"/>
    </source>
</evidence>
<dbReference type="CDD" id="cd00211">
    <property type="entry name" value="PTS_IIA_fru"/>
    <property type="match status" value="1"/>
</dbReference>
<protein>
    <recommendedName>
        <fullName evidence="6">Mannitol-specific phosphotransferase enzyme IIA component</fullName>
        <ecNumber evidence="5">2.7.1.197</ecNumber>
    </recommendedName>
    <alternativeName>
        <fullName evidence="22">EIIA</fullName>
    </alternativeName>
    <alternativeName>
        <fullName evidence="24">EIICB-Mtl</fullName>
    </alternativeName>
    <alternativeName>
        <fullName evidence="21">EIICBA-Mtl</fullName>
    </alternativeName>
    <alternativeName>
        <fullName evidence="23">EIII</fullName>
    </alternativeName>
    <alternativeName>
        <fullName evidence="20">PTS system mannitol-specific EIIA component</fullName>
    </alternativeName>
    <alternativeName>
        <fullName evidence="8">PTS system mannitol-specific EIICB component</fullName>
    </alternativeName>
    <alternativeName>
        <fullName evidence="7">PTS system mannitol-specific EIICBA component</fullName>
    </alternativeName>
</protein>
<evidence type="ECO:0000259" key="26">
    <source>
        <dbReference type="PROSITE" id="PS51094"/>
    </source>
</evidence>
<evidence type="ECO:0000256" key="21">
    <source>
        <dbReference type="ARBA" id="ARBA00030684"/>
    </source>
</evidence>
<feature type="transmembrane region" description="Helical" evidence="25">
    <location>
        <begin position="30"/>
        <end position="52"/>
    </location>
</feature>
<accession>A0A919RY89</accession>
<dbReference type="EMBL" id="BOPZ01000007">
    <property type="protein sequence ID" value="GIM28566.1"/>
    <property type="molecule type" value="Genomic_DNA"/>
</dbReference>
<evidence type="ECO:0000256" key="10">
    <source>
        <dbReference type="ARBA" id="ARBA00022475"/>
    </source>
</evidence>
<feature type="domain" description="PTS EIIA type-2" evidence="26">
    <location>
        <begin position="497"/>
        <end position="636"/>
    </location>
</feature>
<dbReference type="SUPFAM" id="SSF52794">
    <property type="entry name" value="PTS system IIB component-like"/>
    <property type="match status" value="1"/>
</dbReference>
<keyword evidence="14" id="KW-0808">Transferase</keyword>
<evidence type="ECO:0000256" key="22">
    <source>
        <dbReference type="ARBA" id="ARBA00030956"/>
    </source>
</evidence>
<keyword evidence="15" id="KW-0598">Phosphotransferase system</keyword>
<feature type="domain" description="PTS EIIC type-2" evidence="28">
    <location>
        <begin position="22"/>
        <end position="353"/>
    </location>
</feature>
<feature type="domain" description="PTS EIIB type-2" evidence="27">
    <location>
        <begin position="383"/>
        <end position="477"/>
    </location>
</feature>
<feature type="transmembrane region" description="Helical" evidence="25">
    <location>
        <begin position="323"/>
        <end position="344"/>
    </location>
</feature>
<evidence type="ECO:0000256" key="19">
    <source>
        <dbReference type="ARBA" id="ARBA00023136"/>
    </source>
</evidence>
<dbReference type="AlphaFoldDB" id="A0A919RY89"/>
<dbReference type="PROSITE" id="PS00372">
    <property type="entry name" value="PTS_EIIA_TYPE_2_HIS"/>
    <property type="match status" value="1"/>
</dbReference>
<feature type="transmembrane region" description="Helical" evidence="25">
    <location>
        <begin position="294"/>
        <end position="316"/>
    </location>
</feature>
<evidence type="ECO:0000256" key="17">
    <source>
        <dbReference type="ARBA" id="ARBA00022777"/>
    </source>
</evidence>
<organism evidence="29 30">
    <name type="scientific">Clostridium polyendosporum</name>
    <dbReference type="NCBI Taxonomy" id="69208"/>
    <lineage>
        <taxon>Bacteria</taxon>
        <taxon>Bacillati</taxon>
        <taxon>Bacillota</taxon>
        <taxon>Clostridia</taxon>
        <taxon>Eubacteriales</taxon>
        <taxon>Clostridiaceae</taxon>
        <taxon>Clostridium</taxon>
    </lineage>
</organism>
<feature type="transmembrane region" description="Helical" evidence="25">
    <location>
        <begin position="89"/>
        <end position="113"/>
    </location>
</feature>
<dbReference type="NCBIfam" id="TIGR00851">
    <property type="entry name" value="mtlA"/>
    <property type="match status" value="1"/>
</dbReference>
<evidence type="ECO:0000256" key="8">
    <source>
        <dbReference type="ARBA" id="ARBA00021825"/>
    </source>
</evidence>
<evidence type="ECO:0000256" key="14">
    <source>
        <dbReference type="ARBA" id="ARBA00022679"/>
    </source>
</evidence>
<comment type="subcellular location">
    <subcellularLocation>
        <location evidence="3">Cell inner membrane</location>
        <topology evidence="3">Multi-pass membrane protein</topology>
    </subcellularLocation>
</comment>
<evidence type="ECO:0000256" key="16">
    <source>
        <dbReference type="ARBA" id="ARBA00022692"/>
    </source>
</evidence>
<reference evidence="29" key="1">
    <citation type="submission" date="2021-03" db="EMBL/GenBank/DDBJ databases">
        <title>Taxonomic study of Clostridium polyendosporum from meadow-gley soil under rice.</title>
        <authorList>
            <person name="Kobayashi H."/>
            <person name="Tanizawa Y."/>
            <person name="Yagura M."/>
        </authorList>
    </citation>
    <scope>NUCLEOTIDE SEQUENCE</scope>
    <source>
        <strain evidence="29">JCM 30710</strain>
    </source>
</reference>
<dbReference type="PROSITE" id="PS51094">
    <property type="entry name" value="PTS_EIIA_TYPE_2"/>
    <property type="match status" value="1"/>
</dbReference>
<keyword evidence="30" id="KW-1185">Reference proteome</keyword>
<evidence type="ECO:0000256" key="18">
    <source>
        <dbReference type="ARBA" id="ARBA00022989"/>
    </source>
</evidence>
<keyword evidence="11" id="KW-0997">Cell inner membrane</keyword>
<evidence type="ECO:0000256" key="6">
    <source>
        <dbReference type="ARBA" id="ARBA00014783"/>
    </source>
</evidence>
<comment type="caution">
    <text evidence="29">The sequence shown here is derived from an EMBL/GenBank/DDBJ whole genome shotgun (WGS) entry which is preliminary data.</text>
</comment>
<dbReference type="Proteomes" id="UP000679179">
    <property type="component" value="Unassembled WGS sequence"/>
</dbReference>
<dbReference type="PANTHER" id="PTHR30181">
    <property type="entry name" value="MANNITOL PERMEASE IIC COMPONENT"/>
    <property type="match status" value="1"/>
</dbReference>
<dbReference type="CDD" id="cd05567">
    <property type="entry name" value="PTS_IIB_mannitol"/>
    <property type="match status" value="1"/>
</dbReference>
<dbReference type="InterPro" id="IPR013014">
    <property type="entry name" value="PTS_EIIC_2"/>
</dbReference>
<name>A0A919RY89_9CLOT</name>
<evidence type="ECO:0000256" key="25">
    <source>
        <dbReference type="SAM" id="Phobius"/>
    </source>
</evidence>
<evidence type="ECO:0000256" key="24">
    <source>
        <dbReference type="ARBA" id="ARBA00033349"/>
    </source>
</evidence>
<dbReference type="InterPro" id="IPR004718">
    <property type="entry name" value="PTS_IIC_mtl"/>
</dbReference>
<dbReference type="InterPro" id="IPR029503">
    <property type="entry name" value="PTS_EIIB_mannitol"/>
</dbReference>
<gene>
    <name evidence="29" type="ORF">CPJCM30710_12320</name>
</gene>
<evidence type="ECO:0000256" key="7">
    <source>
        <dbReference type="ARBA" id="ARBA00015039"/>
    </source>
</evidence>
<dbReference type="InterPro" id="IPR003501">
    <property type="entry name" value="PTS_EIIB_2/3"/>
</dbReference>
<dbReference type="SUPFAM" id="SSF55804">
    <property type="entry name" value="Phoshotransferase/anion transport protein"/>
    <property type="match status" value="1"/>
</dbReference>
<dbReference type="Pfam" id="PF02378">
    <property type="entry name" value="PTS_EIIC"/>
    <property type="match status" value="1"/>
</dbReference>
<evidence type="ECO:0000256" key="4">
    <source>
        <dbReference type="ARBA" id="ARBA00011738"/>
    </source>
</evidence>
<dbReference type="GO" id="GO:0009401">
    <property type="term" value="P:phosphoenolpyruvate-dependent sugar phosphotransferase system"/>
    <property type="evidence" value="ECO:0007669"/>
    <property type="project" value="UniProtKB-KW"/>
</dbReference>
<keyword evidence="18 25" id="KW-1133">Transmembrane helix</keyword>
<dbReference type="InterPro" id="IPR002178">
    <property type="entry name" value="PTS_EIIA_type-2_dom"/>
</dbReference>
<proteinExistence type="predicted"/>
<keyword evidence="16 25" id="KW-0812">Transmembrane</keyword>
<dbReference type="RefSeq" id="WP_212903289.1">
    <property type="nucleotide sequence ID" value="NZ_BOPZ01000007.1"/>
</dbReference>
<sequence length="638" mass="67418">MEQSVRLNVDAKSGLKDRVQKFGKSLSGMVMPNIGAFITWGFITALFIPTGWMPNESFSKLVGPMITYLLPLLIGYTGGKAVGGNRGGVLGAIATMGVIVGASIPMFIGAMIMGPLGGYVINKFDKAIEGKVKSGFEMLVNNFSAGIIGAVLALLGYSTIGPVVISFSNLLKAGVETIVNAGLLPLASIFVEPAKILFLNNAINHGVLGPIGIEQAKTVGKSIFFLLEANPGPGLGVLLAYSIFSKGMAKESAPGAMIIHFLGGIHEIYFPYVLMNPILILAVIGGGASGVLTFSIFNAGLVATASPGSIIALLALTPKGSTLGVLAGVAVATFVSFIIASIFIKSSNNSSNENDLNKAREAMQDLKGTTKGTTNGVMKTVVNKIVFSCDAGMGSSAMGASNLRNKIKKAGLNIQVVNSSVDDIPQDADIVISHTRLTARAISNAPKAEHISIENFLSDPKFDQLLNRLKTGKNKLENKVKDDVAVDSSVEVNKDNHILMVSNIKTNLKSVDKFEAIRMAGELLVKSGYVDEEYIEAMVEREGLVSTYIGGGVAIPHGVSKAKENIKKSGIVILQFPEGIQFGNEKAYLVIGIAGVGNEHLEILANIATVLEDEKIIKELSRTSESKKIYQTFVKKVV</sequence>
<dbReference type="InterPro" id="IPR013011">
    <property type="entry name" value="PTS_EIIB_2"/>
</dbReference>
<dbReference type="PROSITE" id="PS51099">
    <property type="entry name" value="PTS_EIIB_TYPE_2"/>
    <property type="match status" value="1"/>
</dbReference>
<evidence type="ECO:0000256" key="15">
    <source>
        <dbReference type="ARBA" id="ARBA00022683"/>
    </source>
</evidence>
<evidence type="ECO:0000256" key="2">
    <source>
        <dbReference type="ARBA" id="ARBA00002434"/>
    </source>
</evidence>
<keyword evidence="17" id="KW-0418">Kinase</keyword>